<evidence type="ECO:0000256" key="1">
    <source>
        <dbReference type="SAM" id="MobiDB-lite"/>
    </source>
</evidence>
<dbReference type="VEuPathDB" id="FungiDB:A1O9_08592"/>
<dbReference type="RefSeq" id="XP_013258431.1">
    <property type="nucleotide sequence ID" value="XM_013402977.1"/>
</dbReference>
<feature type="compositionally biased region" description="Gly residues" evidence="1">
    <location>
        <begin position="93"/>
        <end position="121"/>
    </location>
</feature>
<evidence type="ECO:0000256" key="2">
    <source>
        <dbReference type="SAM" id="SignalP"/>
    </source>
</evidence>
<keyword evidence="4" id="KW-1185">Reference proteome</keyword>
<dbReference type="EMBL" id="AMGV01000007">
    <property type="protein sequence ID" value="KEF55841.1"/>
    <property type="molecule type" value="Genomic_DNA"/>
</dbReference>
<comment type="caution">
    <text evidence="3">The sequence shown here is derived from an EMBL/GenBank/DDBJ whole genome shotgun (WGS) entry which is preliminary data.</text>
</comment>
<dbReference type="AlphaFoldDB" id="A0A072P7N2"/>
<dbReference type="HOGENOM" id="CLU_612542_0_0_1"/>
<keyword evidence="2" id="KW-0732">Signal</keyword>
<feature type="region of interest" description="Disordered" evidence="1">
    <location>
        <begin position="27"/>
        <end position="291"/>
    </location>
</feature>
<dbReference type="GeneID" id="25283504"/>
<feature type="compositionally biased region" description="Low complexity" evidence="1">
    <location>
        <begin position="36"/>
        <end position="55"/>
    </location>
</feature>
<feature type="compositionally biased region" description="Basic and acidic residues" evidence="1">
    <location>
        <begin position="223"/>
        <end position="234"/>
    </location>
</feature>
<evidence type="ECO:0000313" key="4">
    <source>
        <dbReference type="Proteomes" id="UP000027920"/>
    </source>
</evidence>
<protein>
    <submittedName>
        <fullName evidence="3">Uncharacterized protein</fullName>
    </submittedName>
</protein>
<feature type="compositionally biased region" description="Polar residues" evidence="1">
    <location>
        <begin position="261"/>
        <end position="270"/>
    </location>
</feature>
<proteinExistence type="predicted"/>
<feature type="compositionally biased region" description="Gly residues" evidence="1">
    <location>
        <begin position="56"/>
        <end position="85"/>
    </location>
</feature>
<reference evidence="3 4" key="1">
    <citation type="submission" date="2013-03" db="EMBL/GenBank/DDBJ databases">
        <title>The Genome Sequence of Exophiala aquamarina CBS 119918.</title>
        <authorList>
            <consortium name="The Broad Institute Genomics Platform"/>
            <person name="Cuomo C."/>
            <person name="de Hoog S."/>
            <person name="Gorbushina A."/>
            <person name="Walker B."/>
            <person name="Young S.K."/>
            <person name="Zeng Q."/>
            <person name="Gargeya S."/>
            <person name="Fitzgerald M."/>
            <person name="Haas B."/>
            <person name="Abouelleil A."/>
            <person name="Allen A.W."/>
            <person name="Alvarado L."/>
            <person name="Arachchi H.M."/>
            <person name="Berlin A.M."/>
            <person name="Chapman S.B."/>
            <person name="Gainer-Dewar J."/>
            <person name="Goldberg J."/>
            <person name="Griggs A."/>
            <person name="Gujja S."/>
            <person name="Hansen M."/>
            <person name="Howarth C."/>
            <person name="Imamovic A."/>
            <person name="Ireland A."/>
            <person name="Larimer J."/>
            <person name="McCowan C."/>
            <person name="Murphy C."/>
            <person name="Pearson M."/>
            <person name="Poon T.W."/>
            <person name="Priest M."/>
            <person name="Roberts A."/>
            <person name="Saif S."/>
            <person name="Shea T."/>
            <person name="Sisk P."/>
            <person name="Sykes S."/>
            <person name="Wortman J."/>
            <person name="Nusbaum C."/>
            <person name="Birren B."/>
        </authorList>
    </citation>
    <scope>NUCLEOTIDE SEQUENCE [LARGE SCALE GENOMIC DNA]</scope>
    <source>
        <strain evidence="3 4">CBS 119918</strain>
    </source>
</reference>
<feature type="compositionally biased region" description="Basic and acidic residues" evidence="1">
    <location>
        <begin position="186"/>
        <end position="208"/>
    </location>
</feature>
<gene>
    <name evidence="3" type="ORF">A1O9_08592</name>
</gene>
<dbReference type="Proteomes" id="UP000027920">
    <property type="component" value="Unassembled WGS sequence"/>
</dbReference>
<organism evidence="3 4">
    <name type="scientific">Exophiala aquamarina CBS 119918</name>
    <dbReference type="NCBI Taxonomy" id="1182545"/>
    <lineage>
        <taxon>Eukaryota</taxon>
        <taxon>Fungi</taxon>
        <taxon>Dikarya</taxon>
        <taxon>Ascomycota</taxon>
        <taxon>Pezizomycotina</taxon>
        <taxon>Eurotiomycetes</taxon>
        <taxon>Chaetothyriomycetidae</taxon>
        <taxon>Chaetothyriales</taxon>
        <taxon>Herpotrichiellaceae</taxon>
        <taxon>Exophiala</taxon>
    </lineage>
</organism>
<evidence type="ECO:0000313" key="3">
    <source>
        <dbReference type="EMBL" id="KEF55841.1"/>
    </source>
</evidence>
<feature type="signal peptide" evidence="2">
    <location>
        <begin position="1"/>
        <end position="20"/>
    </location>
</feature>
<accession>A0A072P7N2</accession>
<name>A0A072P7N2_9EURO</name>
<feature type="chain" id="PRO_5001681433" evidence="2">
    <location>
        <begin position="21"/>
        <end position="447"/>
    </location>
</feature>
<feature type="compositionally biased region" description="Basic and acidic residues" evidence="1">
    <location>
        <begin position="149"/>
        <end position="177"/>
    </location>
</feature>
<sequence length="447" mass="47298">MVGFKTTFGLLATLAVVGVALPGTAEWSNQGSDATGVAASEHGSSSAAGQDSGNGYSSGTGTGTGAGGGAGGQGQGHGGGTGAEGANGRDGYHGGSHAGGDGEQNLGGSGSDGSHEGGGNSPGTAWRRHENSGGPGGMAGSSSGIQNGNHEDPGSGNDGEHSWDRRRGEGRTVDHEGQGFGVGSGREGKDADRPGGVRPRDDVVDAVKDTFTALTNSSKQRHARDEGDAIKDTFKAVTDTSKQRHPRDEEDAVKDALKALTHTSRQSQARSPEEEEQAKNENDDDGNQSDIDLNEFSRRWQEALDDEDSPDIRFKFDSDHPNAQVTTLRRRAAGLGFYECANRMFTPPCKFTDFVPGQCYERMYHEYGSFSPDRGVNCKLYERTRCNMNHTADNPQASIQWRQLNDIIYPGIPNYQNNTALQLAGFHINGPMSFKCWLALTPVGKSS</sequence>